<dbReference type="UniPathway" id="UPA00545">
    <property type="reaction ID" value="UER00823"/>
</dbReference>
<evidence type="ECO:0000256" key="12">
    <source>
        <dbReference type="RuleBase" id="RU000589"/>
    </source>
</evidence>
<comment type="pathway">
    <text evidence="1 12">Glycan metabolism; pectin degradation; 2-dehydro-3-deoxy-D-gluconate from pectin: step 1/5.</text>
</comment>
<dbReference type="PROSITE" id="PS00800">
    <property type="entry name" value="PECTINESTERASE_1"/>
    <property type="match status" value="1"/>
</dbReference>
<reference evidence="15 16" key="1">
    <citation type="submission" date="2017-09" db="EMBL/GenBank/DDBJ databases">
        <title>WGS assembly of Aquilegia coerulea Goldsmith.</title>
        <authorList>
            <person name="Hodges S."/>
            <person name="Kramer E."/>
            <person name="Nordborg M."/>
            <person name="Tomkins J."/>
            <person name="Borevitz J."/>
            <person name="Derieg N."/>
            <person name="Yan J."/>
            <person name="Mihaltcheva S."/>
            <person name="Hayes R.D."/>
            <person name="Rokhsar D."/>
        </authorList>
    </citation>
    <scope>NUCLEOTIDE SEQUENCE [LARGE SCALE GENOMIC DNA]</scope>
    <source>
        <strain evidence="16">cv. Goldsmith</strain>
    </source>
</reference>
<dbReference type="STRING" id="218851.A0A2G5DM46"/>
<keyword evidence="12" id="KW-0134">Cell wall</keyword>
<dbReference type="SMART" id="SM00856">
    <property type="entry name" value="PMEI"/>
    <property type="match status" value="1"/>
</dbReference>
<evidence type="ECO:0000256" key="3">
    <source>
        <dbReference type="ARBA" id="ARBA00007786"/>
    </source>
</evidence>
<keyword evidence="13" id="KW-0472">Membrane</keyword>
<evidence type="ECO:0000256" key="13">
    <source>
        <dbReference type="SAM" id="Phobius"/>
    </source>
</evidence>
<dbReference type="GO" id="GO:0030599">
    <property type="term" value="F:pectinesterase activity"/>
    <property type="evidence" value="ECO:0007669"/>
    <property type="project" value="UniProtKB-UniRule"/>
</dbReference>
<dbReference type="Pfam" id="PF01095">
    <property type="entry name" value="Pectinesterase"/>
    <property type="match status" value="1"/>
</dbReference>
<dbReference type="Pfam" id="PF04043">
    <property type="entry name" value="PMEI"/>
    <property type="match status" value="1"/>
</dbReference>
<evidence type="ECO:0000259" key="14">
    <source>
        <dbReference type="SMART" id="SM00856"/>
    </source>
</evidence>
<dbReference type="NCBIfam" id="TIGR01614">
    <property type="entry name" value="PME_inhib"/>
    <property type="match status" value="1"/>
</dbReference>
<keyword evidence="12" id="KW-0964">Secreted</keyword>
<proteinExistence type="inferred from homology"/>
<feature type="active site" evidence="11">
    <location>
        <position position="416"/>
    </location>
</feature>
<dbReference type="Gene3D" id="2.160.20.10">
    <property type="entry name" value="Single-stranded right-handed beta-helix, Pectin lyase-like"/>
    <property type="match status" value="1"/>
</dbReference>
<dbReference type="EMBL" id="KZ305034">
    <property type="protein sequence ID" value="PIA44327.1"/>
    <property type="molecule type" value="Genomic_DNA"/>
</dbReference>
<accession>A0A2G5DM46</accession>
<comment type="function">
    <text evidence="10 12">Acts in the modification of cell walls via demethylesterification of cell wall pectin.</text>
</comment>
<evidence type="ECO:0000256" key="2">
    <source>
        <dbReference type="ARBA" id="ARBA00006027"/>
    </source>
</evidence>
<comment type="subcellular location">
    <subcellularLocation>
        <location evidence="12">Secreted</location>
        <location evidence="12">Cell wall</location>
    </subcellularLocation>
</comment>
<evidence type="ECO:0000256" key="7">
    <source>
        <dbReference type="ARBA" id="ARBA00023157"/>
    </source>
</evidence>
<dbReference type="InterPro" id="IPR033131">
    <property type="entry name" value="Pectinesterase_Asp_AS"/>
</dbReference>
<dbReference type="GO" id="GO:0045490">
    <property type="term" value="P:pectin catabolic process"/>
    <property type="evidence" value="ECO:0007669"/>
    <property type="project" value="UniProtKB-UniRule"/>
</dbReference>
<feature type="transmembrane region" description="Helical" evidence="13">
    <location>
        <begin position="18"/>
        <end position="39"/>
    </location>
</feature>
<dbReference type="InterPro" id="IPR006501">
    <property type="entry name" value="Pectinesterase_inhib_dom"/>
</dbReference>
<dbReference type="FunFam" id="2.160.20.10:FF:000001">
    <property type="entry name" value="Pectinesterase"/>
    <property type="match status" value="1"/>
</dbReference>
<dbReference type="GO" id="GO:0004857">
    <property type="term" value="F:enzyme inhibitor activity"/>
    <property type="evidence" value="ECO:0007669"/>
    <property type="project" value="InterPro"/>
</dbReference>
<dbReference type="EC" id="3.1.1.11" evidence="4 12"/>
<dbReference type="PROSITE" id="PS00503">
    <property type="entry name" value="PECTINESTERASE_2"/>
    <property type="match status" value="1"/>
</dbReference>
<evidence type="ECO:0000256" key="1">
    <source>
        <dbReference type="ARBA" id="ARBA00005184"/>
    </source>
</evidence>
<evidence type="ECO:0000313" key="15">
    <source>
        <dbReference type="EMBL" id="PIA44327.1"/>
    </source>
</evidence>
<comment type="similarity">
    <text evidence="3">In the C-terminal section; belongs to the pectinesterase family.</text>
</comment>
<dbReference type="InterPro" id="IPR012334">
    <property type="entry name" value="Pectin_lyas_fold"/>
</dbReference>
<dbReference type="InParanoid" id="A0A2G5DM46"/>
<evidence type="ECO:0000256" key="9">
    <source>
        <dbReference type="ARBA" id="ARBA00047928"/>
    </source>
</evidence>
<dbReference type="InterPro" id="IPR018040">
    <property type="entry name" value="Pectinesterase_Tyr_AS"/>
</dbReference>
<comment type="catalytic activity">
    <reaction evidence="9 12">
        <text>[(1-&gt;4)-alpha-D-galacturonosyl methyl ester](n) + n H2O = [(1-&gt;4)-alpha-D-galacturonosyl](n) + n methanol + n H(+)</text>
        <dbReference type="Rhea" id="RHEA:22380"/>
        <dbReference type="Rhea" id="RHEA-COMP:14570"/>
        <dbReference type="Rhea" id="RHEA-COMP:14573"/>
        <dbReference type="ChEBI" id="CHEBI:15377"/>
        <dbReference type="ChEBI" id="CHEBI:15378"/>
        <dbReference type="ChEBI" id="CHEBI:17790"/>
        <dbReference type="ChEBI" id="CHEBI:140522"/>
        <dbReference type="ChEBI" id="CHEBI:140523"/>
        <dbReference type="EC" id="3.1.1.11"/>
    </reaction>
</comment>
<keyword evidence="13" id="KW-0812">Transmembrane</keyword>
<dbReference type="PANTHER" id="PTHR31707">
    <property type="entry name" value="PECTINESTERASE"/>
    <property type="match status" value="1"/>
</dbReference>
<dbReference type="AlphaFoldDB" id="A0A2G5DM46"/>
<feature type="domain" description="Pectinesterase inhibitor" evidence="14">
    <location>
        <begin position="60"/>
        <end position="212"/>
    </location>
</feature>
<dbReference type="Proteomes" id="UP000230069">
    <property type="component" value="Unassembled WGS sequence"/>
</dbReference>
<evidence type="ECO:0000256" key="11">
    <source>
        <dbReference type="PROSITE-ProRule" id="PRU10040"/>
    </source>
</evidence>
<gene>
    <name evidence="15" type="ORF">AQUCO_01700135v1</name>
</gene>
<keyword evidence="5 12" id="KW-0378">Hydrolase</keyword>
<dbReference type="SUPFAM" id="SSF101148">
    <property type="entry name" value="Plant invertase/pectin methylesterase inhibitor"/>
    <property type="match status" value="1"/>
</dbReference>
<evidence type="ECO:0000256" key="6">
    <source>
        <dbReference type="ARBA" id="ARBA00023085"/>
    </source>
</evidence>
<dbReference type="InterPro" id="IPR035513">
    <property type="entry name" value="Invertase/methylesterase_inhib"/>
</dbReference>
<evidence type="ECO:0000256" key="5">
    <source>
        <dbReference type="ARBA" id="ARBA00022801"/>
    </source>
</evidence>
<evidence type="ECO:0000256" key="8">
    <source>
        <dbReference type="ARBA" id="ARBA00023180"/>
    </source>
</evidence>
<keyword evidence="16" id="KW-1185">Reference proteome</keyword>
<name>A0A2G5DM46_AQUCA</name>
<dbReference type="Gene3D" id="1.20.140.40">
    <property type="entry name" value="Invertase/pectin methylesterase inhibitor family protein"/>
    <property type="match status" value="1"/>
</dbReference>
<evidence type="ECO:0000256" key="4">
    <source>
        <dbReference type="ARBA" id="ARBA00013229"/>
    </source>
</evidence>
<organism evidence="15 16">
    <name type="scientific">Aquilegia coerulea</name>
    <name type="common">Rocky mountain columbine</name>
    <dbReference type="NCBI Taxonomy" id="218851"/>
    <lineage>
        <taxon>Eukaryota</taxon>
        <taxon>Viridiplantae</taxon>
        <taxon>Streptophyta</taxon>
        <taxon>Embryophyta</taxon>
        <taxon>Tracheophyta</taxon>
        <taxon>Spermatophyta</taxon>
        <taxon>Magnoliopsida</taxon>
        <taxon>Ranunculales</taxon>
        <taxon>Ranunculaceae</taxon>
        <taxon>Thalictroideae</taxon>
        <taxon>Aquilegia</taxon>
    </lineage>
</organism>
<dbReference type="InterPro" id="IPR000070">
    <property type="entry name" value="Pectinesterase_cat"/>
</dbReference>
<keyword evidence="13" id="KW-1133">Transmembrane helix</keyword>
<dbReference type="OrthoDB" id="2019149at2759"/>
<dbReference type="FunFam" id="1.20.140.40:FF:000001">
    <property type="entry name" value="Pectinesterase"/>
    <property type="match status" value="1"/>
</dbReference>
<keyword evidence="8" id="KW-0325">Glycoprotein</keyword>
<keyword evidence="7" id="KW-1015">Disulfide bond</keyword>
<dbReference type="SUPFAM" id="SSF51126">
    <property type="entry name" value="Pectin lyase-like"/>
    <property type="match status" value="1"/>
</dbReference>
<comment type="similarity">
    <text evidence="2">In the N-terminal section; belongs to the PMEI family.</text>
</comment>
<keyword evidence="6 12" id="KW-0063">Aspartyl esterase</keyword>
<keyword evidence="12" id="KW-0961">Cell wall biogenesis/degradation</keyword>
<protein>
    <recommendedName>
        <fullName evidence="4 12">Pectinesterase</fullName>
        <ecNumber evidence="4 12">3.1.1.11</ecNumber>
    </recommendedName>
</protein>
<evidence type="ECO:0000313" key="16">
    <source>
        <dbReference type="Proteomes" id="UP000230069"/>
    </source>
</evidence>
<sequence>MSGYGHVSGDAHKKKKRIAIIGVSSLILVAMVVAVAVGVSKAGDTEESGHKGSEKGDVKSSMKAIEEICKPTQFKDTCVKSLSNIAGNTTDPKELVKLSFNVTMKHIHNAMKHSVTLKELEKDQSSRDALRICHKLMEYAMEDLERAFLQSDNFDLTQLEKFVYELKVWLGGALTFQETCFDGFQNTTGTAGESMRNALKTSGELTANALGIVNEITKVISSFSLPISKRKLLSQEKEHPIFAKDGLPHWVTPAKRNLLAATPANIKPSIVVAQDGTGQYKTINEALKAVPKKNSQPFIIYIKEGVYKEIVLVEPTNVMMIGDGPLKTRITGSKSYVGGFKTIETATFAAVGNGFMAKDIGFENSAGPNMHQAVALRVHADETVIYNCHMDGFQDTLYAHAHRQFYRDCAISGTIDFVFGDGQTVLQNCKLIVRKPLDYQANHVTAQGRKNQLEVSALILQGCTIEADPEYFPVRHKIKTFLGRPWKNYSRTIIMQTHMDDFIDPAGWAPWNQTQYLDTCFYAEFQNKGPGAADLSKRVTWPCIKTITPQEADEFTPLRYYKTDEWITRNGVPYYPGMLPS</sequence>
<evidence type="ECO:0000256" key="10">
    <source>
        <dbReference type="ARBA" id="ARBA00057335"/>
    </source>
</evidence>
<dbReference type="GO" id="GO:0042545">
    <property type="term" value="P:cell wall modification"/>
    <property type="evidence" value="ECO:0007669"/>
    <property type="project" value="UniProtKB-UniRule"/>
</dbReference>
<dbReference type="InterPro" id="IPR011050">
    <property type="entry name" value="Pectin_lyase_fold/virulence"/>
</dbReference>
<dbReference type="CDD" id="cd15798">
    <property type="entry name" value="PMEI-like_3"/>
    <property type="match status" value="1"/>
</dbReference>